<dbReference type="AlphaFoldDB" id="A0A6B1YF90"/>
<evidence type="ECO:0000313" key="2">
    <source>
        <dbReference type="Proteomes" id="UP000644192"/>
    </source>
</evidence>
<dbReference type="Proteomes" id="UP000644192">
    <property type="component" value="Unassembled WGS sequence"/>
</dbReference>
<comment type="caution">
    <text evidence="1">The sequence shown here is derived from an EMBL/GenBank/DDBJ whole genome shotgun (WGS) entry which is preliminary data.</text>
</comment>
<organism evidence="1 2">
    <name type="scientific">Pseudomonas aeruginosa</name>
    <dbReference type="NCBI Taxonomy" id="287"/>
    <lineage>
        <taxon>Bacteria</taxon>
        <taxon>Pseudomonadati</taxon>
        <taxon>Pseudomonadota</taxon>
        <taxon>Gammaproteobacteria</taxon>
        <taxon>Pseudomonadales</taxon>
        <taxon>Pseudomonadaceae</taxon>
        <taxon>Pseudomonas</taxon>
    </lineage>
</organism>
<protein>
    <submittedName>
        <fullName evidence="1">Uncharacterized protein</fullName>
    </submittedName>
</protein>
<proteinExistence type="predicted"/>
<evidence type="ECO:0000313" key="1">
    <source>
        <dbReference type="EMBL" id="MZZ16539.1"/>
    </source>
</evidence>
<sequence length="159" mass="17811">MHGVCELSGARGSLFLGGYKLPGDREWTEEMLEVLHAGIPGSHDLLIAIVLAQECAELRERSSMAIAVVFSEFESTLGQTDALRARTFFIAAITELKMILDKLKNQPQAEQEKVLSRLREYFGAGVHKLDTSFEGMEQVFLLSNPSTGRYWLSLRRHAK</sequence>
<gene>
    <name evidence="1" type="ORF">GUL26_30185</name>
</gene>
<name>A0A6B1YF90_PSEAI</name>
<accession>A0A6B1YF90</accession>
<reference evidence="1" key="1">
    <citation type="submission" date="2020-01" db="EMBL/GenBank/DDBJ databases">
        <title>Bacteria Cultured from War Wounds Associated with the Conflict in Eastern Ukraine.</title>
        <authorList>
            <person name="Snesrud E."/>
            <person name="Galac M.R."/>
            <person name="Mc Gann P."/>
            <person name="Valentine K."/>
            <person name="Viacheslav K."/>
        </authorList>
    </citation>
    <scope>NUCLEOTIDE SEQUENCE</scope>
    <source>
        <strain evidence="1">VNMU148</strain>
    </source>
</reference>
<dbReference type="EMBL" id="WXZT01000029">
    <property type="protein sequence ID" value="MZZ16539.1"/>
    <property type="molecule type" value="Genomic_DNA"/>
</dbReference>